<dbReference type="Gene3D" id="3.20.20.140">
    <property type="entry name" value="Metal-dependent hydrolases"/>
    <property type="match status" value="1"/>
</dbReference>
<dbReference type="InterPro" id="IPR052350">
    <property type="entry name" value="Metallo-dep_Lactonases"/>
</dbReference>
<proteinExistence type="inferred from homology"/>
<keyword evidence="4" id="KW-1185">Reference proteome</keyword>
<accession>A0ABS4WL59</accession>
<dbReference type="Proteomes" id="UP000703720">
    <property type="component" value="Unassembled WGS sequence"/>
</dbReference>
<evidence type="ECO:0000313" key="3">
    <source>
        <dbReference type="EMBL" id="MBP2376766.1"/>
    </source>
</evidence>
<comment type="caution">
    <text evidence="3">The sequence shown here is derived from an EMBL/GenBank/DDBJ whole genome shotgun (WGS) entry which is preliminary data.</text>
</comment>
<dbReference type="RefSeq" id="WP_210096204.1">
    <property type="nucleotide sequence ID" value="NZ_BAAAIO010000001.1"/>
</dbReference>
<name>A0ABS4WL59_9MICO</name>
<comment type="similarity">
    <text evidence="1">Belongs to the metallo-dependent hydrolases superfamily.</text>
</comment>
<evidence type="ECO:0000256" key="1">
    <source>
        <dbReference type="ARBA" id="ARBA00038310"/>
    </source>
</evidence>
<organism evidence="3 4">
    <name type="scientific">Microbacterium phyllosphaerae</name>
    <dbReference type="NCBI Taxonomy" id="124798"/>
    <lineage>
        <taxon>Bacteria</taxon>
        <taxon>Bacillati</taxon>
        <taxon>Actinomycetota</taxon>
        <taxon>Actinomycetes</taxon>
        <taxon>Micrococcales</taxon>
        <taxon>Microbacteriaceae</taxon>
        <taxon>Microbacterium</taxon>
    </lineage>
</organism>
<gene>
    <name evidence="3" type="ORF">JOF42_000261</name>
</gene>
<dbReference type="SUPFAM" id="SSF51556">
    <property type="entry name" value="Metallo-dependent hydrolases"/>
    <property type="match status" value="1"/>
</dbReference>
<dbReference type="EMBL" id="JAGIOA010000001">
    <property type="protein sequence ID" value="MBP2376766.1"/>
    <property type="molecule type" value="Genomic_DNA"/>
</dbReference>
<dbReference type="Pfam" id="PF04909">
    <property type="entry name" value="Amidohydro_2"/>
    <property type="match status" value="1"/>
</dbReference>
<dbReference type="InterPro" id="IPR006680">
    <property type="entry name" value="Amidohydro-rel"/>
</dbReference>
<dbReference type="PANTHER" id="PTHR43569">
    <property type="entry name" value="AMIDOHYDROLASE"/>
    <property type="match status" value="1"/>
</dbReference>
<protein>
    <submittedName>
        <fullName evidence="3">TIM-barrel fold metal-dependent hydrolase</fullName>
    </submittedName>
</protein>
<evidence type="ECO:0000259" key="2">
    <source>
        <dbReference type="Pfam" id="PF04909"/>
    </source>
</evidence>
<sequence>MPDLYDGPIIDAHHHVWDLGLGRHPWLAPGARVAHRYGDYEPIKRDYLPADYLRDIAGTGVVASVYMEAEWVPGDGMAEVLTIERYREESGVPGSMVAQAWLDAPDAAERLAELAAMPAVKSVRHKPGGATSHAEAEAGVRSLLSDDSWREGYARLAGHGLHFDLQTPWWNLDDAHRLAADFPETTIVIDHAGVLASRDDETVTAWRAALGRVAEAPNVVIKASGLCVAGTPWTVEANRGPIEDLVRIFGAERVMFGSNFPVDGMFIDFRGLVDGYREILSAFDSDAQRAVFHDTAQRVYDPRPLIDAIS</sequence>
<evidence type="ECO:0000313" key="4">
    <source>
        <dbReference type="Proteomes" id="UP000703720"/>
    </source>
</evidence>
<keyword evidence="3" id="KW-0378">Hydrolase</keyword>
<dbReference type="InterPro" id="IPR032466">
    <property type="entry name" value="Metal_Hydrolase"/>
</dbReference>
<reference evidence="3 4" key="1">
    <citation type="submission" date="2021-03" db="EMBL/GenBank/DDBJ databases">
        <title>Sequencing the genomes of 1000 actinobacteria strains.</title>
        <authorList>
            <person name="Klenk H.-P."/>
        </authorList>
    </citation>
    <scope>NUCLEOTIDE SEQUENCE [LARGE SCALE GENOMIC DNA]</scope>
    <source>
        <strain evidence="3 4">DSM 13468</strain>
    </source>
</reference>
<feature type="domain" description="Amidohydrolase-related" evidence="2">
    <location>
        <begin position="10"/>
        <end position="301"/>
    </location>
</feature>
<dbReference type="GO" id="GO:0016787">
    <property type="term" value="F:hydrolase activity"/>
    <property type="evidence" value="ECO:0007669"/>
    <property type="project" value="UniProtKB-KW"/>
</dbReference>
<dbReference type="PANTHER" id="PTHR43569:SF1">
    <property type="entry name" value="BLL3371 PROTEIN"/>
    <property type="match status" value="1"/>
</dbReference>